<dbReference type="PRINTS" id="PR00081">
    <property type="entry name" value="GDHRDH"/>
</dbReference>
<evidence type="ECO:0000256" key="2">
    <source>
        <dbReference type="ARBA" id="ARBA00023002"/>
    </source>
</evidence>
<comment type="similarity">
    <text evidence="1">Belongs to the short-chain dehydrogenases/reductases (SDR) family.</text>
</comment>
<dbReference type="Gene3D" id="3.40.50.720">
    <property type="entry name" value="NAD(P)-binding Rossmann-like Domain"/>
    <property type="match status" value="2"/>
</dbReference>
<protein>
    <submittedName>
        <fullName evidence="3">Short-chain dehydrogenase</fullName>
    </submittedName>
</protein>
<evidence type="ECO:0000256" key="1">
    <source>
        <dbReference type="ARBA" id="ARBA00006484"/>
    </source>
</evidence>
<dbReference type="SUPFAM" id="SSF51735">
    <property type="entry name" value="NAD(P)-binding Rossmann-fold domains"/>
    <property type="match status" value="1"/>
</dbReference>
<dbReference type="InterPro" id="IPR051122">
    <property type="entry name" value="SDR_DHRS6-like"/>
</dbReference>
<dbReference type="InterPro" id="IPR002347">
    <property type="entry name" value="SDR_fam"/>
</dbReference>
<comment type="caution">
    <text evidence="3">The sequence shown here is derived from an EMBL/GenBank/DDBJ whole genome shotgun (WGS) entry which is preliminary data.</text>
</comment>
<evidence type="ECO:0000313" key="4">
    <source>
        <dbReference type="Proteomes" id="UP000033497"/>
    </source>
</evidence>
<dbReference type="InterPro" id="IPR036291">
    <property type="entry name" value="NAD(P)-bd_dom_sf"/>
</dbReference>
<dbReference type="PANTHER" id="PTHR43477:SF1">
    <property type="entry name" value="DIHYDROANTICAPSIN 7-DEHYDROGENASE"/>
    <property type="match status" value="1"/>
</dbReference>
<name>A0ABR5DH23_9FLAO</name>
<dbReference type="PANTHER" id="PTHR43477">
    <property type="entry name" value="DIHYDROANTICAPSIN 7-DEHYDROGENASE"/>
    <property type="match status" value="1"/>
</dbReference>
<proteinExistence type="inferred from homology"/>
<dbReference type="CDD" id="cd05233">
    <property type="entry name" value="SDR_c"/>
    <property type="match status" value="1"/>
</dbReference>
<dbReference type="RefSeq" id="WP_045080882.1">
    <property type="nucleotide sequence ID" value="NZ_JSVU01000006.1"/>
</dbReference>
<evidence type="ECO:0000313" key="3">
    <source>
        <dbReference type="EMBL" id="KJJ38067.1"/>
    </source>
</evidence>
<sequence length="259" mass="28461">MMAEFKNQWALILGGSSGLGLATAKKLASEGMNICIVHRDRKSNLESFEATVKQMQSFGVTVKTFNKDALKENVRDEIIMELPKQSVKLLLHSIAKGSLKKMYASEGEDILTKQDFDITIHAMATSWYEWTQTLIAHDVFASAGRNIAFTSEGNSRVWPGYAAVSAAKSILEALMRNMAIELAPLNITTNCIQAGTTETDSFLAIPESEKLAEMAGLRNPQNRLTTPEDVANAVYLLCRNEADWINGSILKVDGGESLR</sequence>
<organism evidence="3 4">
    <name type="scientific">Aequorivita vladivostokensis</name>
    <dbReference type="NCBI Taxonomy" id="171194"/>
    <lineage>
        <taxon>Bacteria</taxon>
        <taxon>Pseudomonadati</taxon>
        <taxon>Bacteroidota</taxon>
        <taxon>Flavobacteriia</taxon>
        <taxon>Flavobacteriales</taxon>
        <taxon>Flavobacteriaceae</taxon>
        <taxon>Aequorivita</taxon>
    </lineage>
</organism>
<accession>A0ABR5DH23</accession>
<dbReference type="Pfam" id="PF13561">
    <property type="entry name" value="adh_short_C2"/>
    <property type="match status" value="1"/>
</dbReference>
<gene>
    <name evidence="3" type="ORF">MB09_10545</name>
</gene>
<reference evidence="3 4" key="1">
    <citation type="submission" date="2014-10" db="EMBL/GenBank/DDBJ databases">
        <title>Genome sequencing of Vitellibacter vladivostokensis KMM 3516.</title>
        <authorList>
            <person name="Thevarajoo S."/>
            <person name="Selvaratnam C."/>
            <person name="Goh K.M."/>
            <person name="Chong C.S."/>
        </authorList>
    </citation>
    <scope>NUCLEOTIDE SEQUENCE [LARGE SCALE GENOMIC DNA]</scope>
    <source>
        <strain evidence="3 4">KMM 3516</strain>
    </source>
</reference>
<keyword evidence="2" id="KW-0560">Oxidoreductase</keyword>
<dbReference type="Proteomes" id="UP000033497">
    <property type="component" value="Unassembled WGS sequence"/>
</dbReference>
<dbReference type="EMBL" id="JSVU01000006">
    <property type="protein sequence ID" value="KJJ38067.1"/>
    <property type="molecule type" value="Genomic_DNA"/>
</dbReference>
<keyword evidence="4" id="KW-1185">Reference proteome</keyword>